<organism evidence="2 3">
    <name type="scientific">Belnapia rosea</name>
    <dbReference type="NCBI Taxonomy" id="938405"/>
    <lineage>
        <taxon>Bacteria</taxon>
        <taxon>Pseudomonadati</taxon>
        <taxon>Pseudomonadota</taxon>
        <taxon>Alphaproteobacteria</taxon>
        <taxon>Acetobacterales</taxon>
        <taxon>Roseomonadaceae</taxon>
        <taxon>Belnapia</taxon>
    </lineage>
</organism>
<accession>A0A1G6UBT2</accession>
<evidence type="ECO:0000256" key="1">
    <source>
        <dbReference type="SAM" id="MobiDB-lite"/>
    </source>
</evidence>
<dbReference type="EMBL" id="FMZX01000007">
    <property type="protein sequence ID" value="SDD38719.1"/>
    <property type="molecule type" value="Genomic_DNA"/>
</dbReference>
<name>A0A1G6UBT2_9PROT</name>
<feature type="region of interest" description="Disordered" evidence="1">
    <location>
        <begin position="1"/>
        <end position="45"/>
    </location>
</feature>
<feature type="compositionally biased region" description="Basic and acidic residues" evidence="1">
    <location>
        <begin position="34"/>
        <end position="45"/>
    </location>
</feature>
<dbReference type="Proteomes" id="UP000198925">
    <property type="component" value="Unassembled WGS sequence"/>
</dbReference>
<protein>
    <submittedName>
        <fullName evidence="2">Uncharacterized protein</fullName>
    </submittedName>
</protein>
<evidence type="ECO:0000313" key="2">
    <source>
        <dbReference type="EMBL" id="SDD38719.1"/>
    </source>
</evidence>
<dbReference type="STRING" id="938405.SAMN02927895_00079"/>
<proteinExistence type="predicted"/>
<gene>
    <name evidence="2" type="ORF">SAMN04487779_1007114</name>
</gene>
<dbReference type="RefSeq" id="WP_176849572.1">
    <property type="nucleotide sequence ID" value="NZ_FMXZ01000001.1"/>
</dbReference>
<evidence type="ECO:0000313" key="3">
    <source>
        <dbReference type="Proteomes" id="UP000198925"/>
    </source>
</evidence>
<sequence length="45" mass="4845">MADDKAQPQDSTKQPAPPKVTEEKKVDTGAQEAAAKEREKSGGYQ</sequence>
<dbReference type="AlphaFoldDB" id="A0A1G6UBT2"/>
<reference evidence="2 3" key="1">
    <citation type="submission" date="2016-10" db="EMBL/GenBank/DDBJ databases">
        <authorList>
            <person name="de Groot N.N."/>
        </authorList>
    </citation>
    <scope>NUCLEOTIDE SEQUENCE [LARGE SCALE GENOMIC DNA]</scope>
    <source>
        <strain evidence="2 3">CPCC 100156</strain>
    </source>
</reference>
<keyword evidence="3" id="KW-1185">Reference proteome</keyword>